<comment type="similarity">
    <text evidence="1 3">Belongs to the short-chain dehydrogenases/reductases (SDR) family.</text>
</comment>
<proteinExistence type="inferred from homology"/>
<evidence type="ECO:0000313" key="5">
    <source>
        <dbReference type="Proteomes" id="UP000504623"/>
    </source>
</evidence>
<feature type="signal peptide" evidence="4">
    <location>
        <begin position="1"/>
        <end position="17"/>
    </location>
</feature>
<keyword evidence="2" id="KW-0560">Oxidoreductase</keyword>
<dbReference type="Gene3D" id="3.40.50.720">
    <property type="entry name" value="NAD(P)-binding Rossmann-like Domain"/>
    <property type="match status" value="1"/>
</dbReference>
<accession>A0A9B0TSR9</accession>
<evidence type="ECO:0000256" key="4">
    <source>
        <dbReference type="SAM" id="SignalP"/>
    </source>
</evidence>
<keyword evidence="5" id="KW-1185">Reference proteome</keyword>
<dbReference type="Proteomes" id="UP000504623">
    <property type="component" value="Unplaced"/>
</dbReference>
<feature type="chain" id="PRO_5038909680" evidence="4">
    <location>
        <begin position="18"/>
        <end position="320"/>
    </location>
</feature>
<dbReference type="SUPFAM" id="SSF51735">
    <property type="entry name" value="NAD(P)-binding Rossmann-fold domains"/>
    <property type="match status" value="1"/>
</dbReference>
<dbReference type="CTD" id="10170"/>
<dbReference type="Pfam" id="PF00106">
    <property type="entry name" value="adh_short"/>
    <property type="match status" value="1"/>
</dbReference>
<name>A0A9B0TSR9_CHRAS</name>
<dbReference type="PRINTS" id="PR00081">
    <property type="entry name" value="GDHRDH"/>
</dbReference>
<dbReference type="PANTHER" id="PTHR43313:SF15">
    <property type="entry name" value="DEHYDROGENASE_REDUCTASE SDR FAMILY MEMBER 9"/>
    <property type="match status" value="1"/>
</dbReference>
<dbReference type="InterPro" id="IPR002347">
    <property type="entry name" value="SDR_fam"/>
</dbReference>
<dbReference type="InterPro" id="IPR036291">
    <property type="entry name" value="NAD(P)-bd_dom_sf"/>
</dbReference>
<dbReference type="PRINTS" id="PR00080">
    <property type="entry name" value="SDRFAMILY"/>
</dbReference>
<dbReference type="PANTHER" id="PTHR43313">
    <property type="entry name" value="SHORT-CHAIN DEHYDROGENASE/REDUCTASE FAMILY 9C"/>
    <property type="match status" value="1"/>
</dbReference>
<dbReference type="RefSeq" id="XP_006867080.1">
    <property type="nucleotide sequence ID" value="XM_006867018.1"/>
</dbReference>
<dbReference type="GeneID" id="102838983"/>
<dbReference type="GO" id="GO:0016491">
    <property type="term" value="F:oxidoreductase activity"/>
    <property type="evidence" value="ECO:0007669"/>
    <property type="project" value="UniProtKB-KW"/>
</dbReference>
<protein>
    <submittedName>
        <fullName evidence="6">Dehydrogenase/reductase SDR family member 9</fullName>
    </submittedName>
</protein>
<evidence type="ECO:0000256" key="3">
    <source>
        <dbReference type="RuleBase" id="RU000363"/>
    </source>
</evidence>
<dbReference type="OrthoDB" id="294295at2759"/>
<evidence type="ECO:0000313" key="6">
    <source>
        <dbReference type="RefSeq" id="XP_006867080.1"/>
    </source>
</evidence>
<dbReference type="GO" id="GO:0008202">
    <property type="term" value="P:steroid metabolic process"/>
    <property type="evidence" value="ECO:0007669"/>
    <property type="project" value="TreeGrafter"/>
</dbReference>
<reference evidence="6" key="1">
    <citation type="submission" date="2025-08" db="UniProtKB">
        <authorList>
            <consortium name="RefSeq"/>
        </authorList>
    </citation>
    <scope>IDENTIFICATION</scope>
    <source>
        <tissue evidence="6">Spleen</tissue>
    </source>
</reference>
<organism evidence="5 6">
    <name type="scientific">Chrysochloris asiatica</name>
    <name type="common">Cape golden mole</name>
    <dbReference type="NCBI Taxonomy" id="185453"/>
    <lineage>
        <taxon>Eukaryota</taxon>
        <taxon>Metazoa</taxon>
        <taxon>Chordata</taxon>
        <taxon>Craniata</taxon>
        <taxon>Vertebrata</taxon>
        <taxon>Euteleostomi</taxon>
        <taxon>Mammalia</taxon>
        <taxon>Eutheria</taxon>
        <taxon>Afrotheria</taxon>
        <taxon>Chrysochloridae</taxon>
        <taxon>Chrysochlorinae</taxon>
        <taxon>Chrysochloris</taxon>
    </lineage>
</organism>
<dbReference type="AlphaFoldDB" id="A0A9B0TSR9"/>
<sequence length="320" mass="35639">MLFLSLVLLILCGFLWNYKRQLKIADITEKYIFITGCDTGFGNLAARTFDKKGFRVIAACLTESGSTALKEETSDRLYTVLLDVTNPENVKRTAQWVKNQVGEKGLWGLINNAGVLGVLAPTDWLTVEDYREPMEVNLFGLINVTLHMLPLVKKAQGRVINVSSIGGRLALSGGGYSPSKYAVEGFNDSLRRDMKAFGVHVSCIEPGLFQTGLSDPIKANKKKHAIWKHLPPDIKQQYGEGYIDKSLEKMKGNNTSYINVDLSLVVKCMDHALTSLFPKTRYTAGKDAKIFWIPLSHMPAVLQDFLLLRQKVDLANPKTV</sequence>
<evidence type="ECO:0000256" key="1">
    <source>
        <dbReference type="ARBA" id="ARBA00006484"/>
    </source>
</evidence>
<dbReference type="FunFam" id="3.40.50.720:FF:000074">
    <property type="entry name" value="Retinol dehydrogenase type 1"/>
    <property type="match status" value="1"/>
</dbReference>
<dbReference type="CDD" id="cd09805">
    <property type="entry name" value="type2_17beta_HSD-like_SDR_c"/>
    <property type="match status" value="1"/>
</dbReference>
<keyword evidence="4" id="KW-0732">Signal</keyword>
<gene>
    <name evidence="6" type="primary">DHRS9</name>
</gene>
<evidence type="ECO:0000256" key="2">
    <source>
        <dbReference type="ARBA" id="ARBA00023002"/>
    </source>
</evidence>